<dbReference type="SMART" id="SM00448">
    <property type="entry name" value="REC"/>
    <property type="match status" value="1"/>
</dbReference>
<dbReference type="RefSeq" id="WP_246173760.1">
    <property type="nucleotide sequence ID" value="NZ_CP042425.1"/>
</dbReference>
<dbReference type="SUPFAM" id="SSF55874">
    <property type="entry name" value="ATPase domain of HSP90 chaperone/DNA topoisomerase II/histidine kinase"/>
    <property type="match status" value="1"/>
</dbReference>
<name>A0A5C1ABU0_9BACT</name>
<dbReference type="Pfam" id="PF00072">
    <property type="entry name" value="Response_reg"/>
    <property type="match status" value="1"/>
</dbReference>
<dbReference type="GO" id="GO:0000160">
    <property type="term" value="P:phosphorelay signal transduction system"/>
    <property type="evidence" value="ECO:0007669"/>
    <property type="project" value="InterPro"/>
</dbReference>
<evidence type="ECO:0000313" key="4">
    <source>
        <dbReference type="EMBL" id="QEL16839.1"/>
    </source>
</evidence>
<sequence>MHRIVKQLGGHIAVTSEVGVGTKFEVYLPRTKHVDGMPLVRSRLEFPPPGSETLLLAEDDAGVRGLIRRVLVECGYTVLDAADGDEAIRVSTRHDGPIHLLITDIIMPGLGGRAIAETLIKLYPEVRTLFLSGCPEDAGMPHGIVDGRVSFLSKPFSPLALGFKVRELLDSPLQTINSDIRLCSASSSPGLLIVGNTDFTRAAE</sequence>
<dbReference type="Gene3D" id="3.30.565.10">
    <property type="entry name" value="Histidine kinase-like ATPase, C-terminal domain"/>
    <property type="match status" value="1"/>
</dbReference>
<dbReference type="InterPro" id="IPR001789">
    <property type="entry name" value="Sig_transdc_resp-reg_receiver"/>
</dbReference>
<dbReference type="InterPro" id="IPR036890">
    <property type="entry name" value="HATPase_C_sf"/>
</dbReference>
<proteinExistence type="predicted"/>
<keyword evidence="1 2" id="KW-0597">Phosphoprotein</keyword>
<dbReference type="PROSITE" id="PS50110">
    <property type="entry name" value="RESPONSE_REGULATORY"/>
    <property type="match status" value="1"/>
</dbReference>
<evidence type="ECO:0000256" key="1">
    <source>
        <dbReference type="ARBA" id="ARBA00022553"/>
    </source>
</evidence>
<organism evidence="4 5">
    <name type="scientific">Limnoglobus roseus</name>
    <dbReference type="NCBI Taxonomy" id="2598579"/>
    <lineage>
        <taxon>Bacteria</taxon>
        <taxon>Pseudomonadati</taxon>
        <taxon>Planctomycetota</taxon>
        <taxon>Planctomycetia</taxon>
        <taxon>Gemmatales</taxon>
        <taxon>Gemmataceae</taxon>
        <taxon>Limnoglobus</taxon>
    </lineage>
</organism>
<keyword evidence="4" id="KW-0418">Kinase</keyword>
<feature type="domain" description="Response regulatory" evidence="3">
    <location>
        <begin position="53"/>
        <end position="169"/>
    </location>
</feature>
<feature type="modified residue" description="4-aspartylphosphate" evidence="2">
    <location>
        <position position="104"/>
    </location>
</feature>
<dbReference type="AlphaFoldDB" id="A0A5C1ABU0"/>
<evidence type="ECO:0000256" key="2">
    <source>
        <dbReference type="PROSITE-ProRule" id="PRU00169"/>
    </source>
</evidence>
<dbReference type="SUPFAM" id="SSF52172">
    <property type="entry name" value="CheY-like"/>
    <property type="match status" value="1"/>
</dbReference>
<gene>
    <name evidence="4" type="ORF">PX52LOC_03812</name>
</gene>
<dbReference type="InterPro" id="IPR011006">
    <property type="entry name" value="CheY-like_superfamily"/>
</dbReference>
<dbReference type="KEGG" id="lrs:PX52LOC_03812"/>
<dbReference type="Gene3D" id="3.40.50.2300">
    <property type="match status" value="1"/>
</dbReference>
<dbReference type="GO" id="GO:0016301">
    <property type="term" value="F:kinase activity"/>
    <property type="evidence" value="ECO:0007669"/>
    <property type="project" value="UniProtKB-KW"/>
</dbReference>
<dbReference type="PANTHER" id="PTHR44591:SF21">
    <property type="entry name" value="TWO-COMPONENT RESPONSE REGULATOR"/>
    <property type="match status" value="1"/>
</dbReference>
<dbReference type="PANTHER" id="PTHR44591">
    <property type="entry name" value="STRESS RESPONSE REGULATOR PROTEIN 1"/>
    <property type="match status" value="1"/>
</dbReference>
<dbReference type="EMBL" id="CP042425">
    <property type="protein sequence ID" value="QEL16839.1"/>
    <property type="molecule type" value="Genomic_DNA"/>
</dbReference>
<evidence type="ECO:0000259" key="3">
    <source>
        <dbReference type="PROSITE" id="PS50110"/>
    </source>
</evidence>
<protein>
    <submittedName>
        <fullName evidence="4">Hybrid sensor histidine kinase/response regulator</fullName>
    </submittedName>
</protein>
<evidence type="ECO:0000313" key="5">
    <source>
        <dbReference type="Proteomes" id="UP000324974"/>
    </source>
</evidence>
<dbReference type="Proteomes" id="UP000324974">
    <property type="component" value="Chromosome"/>
</dbReference>
<dbReference type="InterPro" id="IPR050595">
    <property type="entry name" value="Bact_response_regulator"/>
</dbReference>
<reference evidence="5" key="1">
    <citation type="submission" date="2019-08" db="EMBL/GenBank/DDBJ databases">
        <title>Limnoglobus roseus gen. nov., sp. nov., a novel freshwater planctomycete with a giant genome from the family Gemmataceae.</title>
        <authorList>
            <person name="Kulichevskaya I.S."/>
            <person name="Naumoff D.G."/>
            <person name="Miroshnikov K."/>
            <person name="Ivanova A."/>
            <person name="Philippov D.A."/>
            <person name="Hakobyan A."/>
            <person name="Rijpstra I.C."/>
            <person name="Sinninghe Damste J.S."/>
            <person name="Liesack W."/>
            <person name="Dedysh S.N."/>
        </authorList>
    </citation>
    <scope>NUCLEOTIDE SEQUENCE [LARGE SCALE GENOMIC DNA]</scope>
    <source>
        <strain evidence="5">PX52</strain>
    </source>
</reference>
<accession>A0A5C1ABU0</accession>
<keyword evidence="5" id="KW-1185">Reference proteome</keyword>
<keyword evidence="4" id="KW-0808">Transferase</keyword>